<dbReference type="SUPFAM" id="SSF52799">
    <property type="entry name" value="(Phosphotyrosine protein) phosphatases II"/>
    <property type="match status" value="1"/>
</dbReference>
<dbReference type="InterPro" id="IPR029021">
    <property type="entry name" value="Prot-tyrosine_phosphatase-like"/>
</dbReference>
<dbReference type="InterPro" id="IPR000387">
    <property type="entry name" value="Tyr_Pase_dom"/>
</dbReference>
<dbReference type="InterPro" id="IPR057023">
    <property type="entry name" value="PTP-SAK"/>
</dbReference>
<dbReference type="GO" id="GO:0016791">
    <property type="term" value="F:phosphatase activity"/>
    <property type="evidence" value="ECO:0007669"/>
    <property type="project" value="UniProtKB-ARBA"/>
</dbReference>
<dbReference type="PANTHER" id="PTHR23339">
    <property type="entry name" value="TYROSINE SPECIFIC PROTEIN PHOSPHATASE AND DUAL SPECIFICITY PROTEIN PHOSPHATASE"/>
    <property type="match status" value="1"/>
</dbReference>
<dbReference type="EMBL" id="JADOXO010000264">
    <property type="protein sequence ID" value="KAF9807712.1"/>
    <property type="molecule type" value="Genomic_DNA"/>
</dbReference>
<comment type="caution">
    <text evidence="3">The sequence shown here is derived from an EMBL/GenBank/DDBJ whole genome shotgun (WGS) entry which is preliminary data.</text>
</comment>
<evidence type="ECO:0000256" key="1">
    <source>
        <dbReference type="ARBA" id="ARBA00022801"/>
    </source>
</evidence>
<keyword evidence="1" id="KW-0378">Hydrolase</keyword>
<evidence type="ECO:0000259" key="2">
    <source>
        <dbReference type="PROSITE" id="PS50056"/>
    </source>
</evidence>
<dbReference type="PROSITE" id="PS50056">
    <property type="entry name" value="TYR_PHOSPHATASE_2"/>
    <property type="match status" value="1"/>
</dbReference>
<dbReference type="Gene3D" id="3.90.190.10">
    <property type="entry name" value="Protein tyrosine phosphatase superfamily"/>
    <property type="match status" value="1"/>
</dbReference>
<proteinExistence type="predicted"/>
<dbReference type="InterPro" id="IPR050561">
    <property type="entry name" value="PTP"/>
</dbReference>
<dbReference type="Pfam" id="PF22784">
    <property type="entry name" value="PTP-SAK"/>
    <property type="match status" value="1"/>
</dbReference>
<name>A0A8H7NWX0_9APHY</name>
<sequence length="607" mass="65217">MAISACPQAGSDGRQPPGAGAAFANAATAMAARMTLTAKRIANKERMETGKVAAKTLDRGASVGANVGVVCIETYDTACGQANCGVPVTSQNHEVSDQSRTILARRIYLSVGRHASVISALRIAVSYSFLNNVMNIVAAPDDCGQLTPEDRIQQLKDHQARCAQQQAWWLSKKIFPAEGLIKVDLDPSRPRLSRHSSCADLSQALSAAISAPLAPLTLPMPEPQYKTSDSHPIKVSPLIPFELLRVISSHLTRVEEPSPVMFDLPPAYHIDRVITHLPDLRANFVCRTAVPPAPSPNPVLGLRSITPPCAPKLTAVGDGGIGQIDFLDVSRDVLPAHKKIAEGDLRRSHSAPSAIPHGSTCEPEVPVPLMPPQFAVTTSFTLGNLFLSSCPGKKVRLNGPVKGRATICRDLTADLQRIKELGVACIVCCLDDDELELLGVSWKDYARLTNELGIDVLRIPIPEGLPPASADALDTELTTVINTYTLRGASVLAHCRGGLGRAGLVACCWIVKLGLCGWIETAPAPAAPEVTSRAASSELLERHMVRRDTMQLVERVIGIVRRQRSPKAVETYEQVQFLVDFIELLRAKSASSVVNTGAIADWESFID</sequence>
<feature type="domain" description="Tyrosine specific protein phosphatases" evidence="2">
    <location>
        <begin position="475"/>
        <end position="515"/>
    </location>
</feature>
<dbReference type="AlphaFoldDB" id="A0A8H7NWX0"/>
<dbReference type="Proteomes" id="UP000639403">
    <property type="component" value="Unassembled WGS sequence"/>
</dbReference>
<organism evidence="3 4">
    <name type="scientific">Rhodonia placenta</name>
    <dbReference type="NCBI Taxonomy" id="104341"/>
    <lineage>
        <taxon>Eukaryota</taxon>
        <taxon>Fungi</taxon>
        <taxon>Dikarya</taxon>
        <taxon>Basidiomycota</taxon>
        <taxon>Agaricomycotina</taxon>
        <taxon>Agaricomycetes</taxon>
        <taxon>Polyporales</taxon>
        <taxon>Adustoporiaceae</taxon>
        <taxon>Rhodonia</taxon>
    </lineage>
</organism>
<evidence type="ECO:0000313" key="4">
    <source>
        <dbReference type="Proteomes" id="UP000639403"/>
    </source>
</evidence>
<protein>
    <recommendedName>
        <fullName evidence="2">Tyrosine specific protein phosphatases domain-containing protein</fullName>
    </recommendedName>
</protein>
<reference evidence="3" key="2">
    <citation type="journal article" name="Front. Microbiol.">
        <title>Degradative Capacity of Two Strains of Rhodonia placenta: From Phenotype to Genotype.</title>
        <authorList>
            <person name="Kolle M."/>
            <person name="Horta M.A.C."/>
            <person name="Nowrousian M."/>
            <person name="Ohm R.A."/>
            <person name="Benz J.P."/>
            <person name="Pilgard A."/>
        </authorList>
    </citation>
    <scope>NUCLEOTIDE SEQUENCE</scope>
    <source>
        <strain evidence="3">FPRL280</strain>
    </source>
</reference>
<reference evidence="3" key="1">
    <citation type="submission" date="2020-11" db="EMBL/GenBank/DDBJ databases">
        <authorList>
            <person name="Koelle M."/>
            <person name="Horta M.A.C."/>
            <person name="Nowrousian M."/>
            <person name="Ohm R.A."/>
            <person name="Benz P."/>
            <person name="Pilgard A."/>
        </authorList>
    </citation>
    <scope>NUCLEOTIDE SEQUENCE</scope>
    <source>
        <strain evidence="3">FPRL280</strain>
    </source>
</reference>
<gene>
    <name evidence="3" type="ORF">IEO21_08095</name>
</gene>
<evidence type="ECO:0000313" key="3">
    <source>
        <dbReference type="EMBL" id="KAF9807712.1"/>
    </source>
</evidence>
<accession>A0A8H7NWX0</accession>